<sequence length="216" mass="25190">MKITETDSRKTRLESILRNEIIPKLEAIMGPIKESCIETLMENCKLKAVIKDQYIEEGGSFEDGNMHYLHSGIARSCYYDPDIDKPIISRIWKKQEVMFDVNSFVNSGIRTEAIQMLEDGELISISYYSLKHILETYPKMLLLLLYLQAEREKHNKFYQHLLKLTVEERVRLYLNDNPTLCNRINKDCIALHLGISRSKFSSAYTLYKQQKDAQTA</sequence>
<dbReference type="STRING" id="485917.Phep_1652"/>
<dbReference type="eggNOG" id="COG0664">
    <property type="taxonomic scope" value="Bacteria"/>
</dbReference>
<accession>C6XUL4</accession>
<organism evidence="1 2">
    <name type="scientific">Pedobacter heparinus (strain ATCC 13125 / DSM 2366 / CIP 104194 / JCM 7457 / NBRC 12017 / NCIMB 9290 / NRRL B-14731 / HIM 762-3)</name>
    <dbReference type="NCBI Taxonomy" id="485917"/>
    <lineage>
        <taxon>Bacteria</taxon>
        <taxon>Pseudomonadati</taxon>
        <taxon>Bacteroidota</taxon>
        <taxon>Sphingobacteriia</taxon>
        <taxon>Sphingobacteriales</taxon>
        <taxon>Sphingobacteriaceae</taxon>
        <taxon>Pedobacter</taxon>
    </lineage>
</organism>
<dbReference type="InterPro" id="IPR014710">
    <property type="entry name" value="RmlC-like_jellyroll"/>
</dbReference>
<name>C6XUL4_PEDHD</name>
<evidence type="ECO:0000313" key="2">
    <source>
        <dbReference type="Proteomes" id="UP000000852"/>
    </source>
</evidence>
<dbReference type="AlphaFoldDB" id="C6XUL4"/>
<dbReference type="SUPFAM" id="SSF51206">
    <property type="entry name" value="cAMP-binding domain-like"/>
    <property type="match status" value="1"/>
</dbReference>
<reference evidence="1 2" key="1">
    <citation type="journal article" date="2009" name="Stand. Genomic Sci.">
        <title>Complete genome sequence of Pedobacter heparinus type strain (HIM 762-3).</title>
        <authorList>
            <person name="Han C."/>
            <person name="Spring S."/>
            <person name="Lapidus A."/>
            <person name="Del Rio T.G."/>
            <person name="Tice H."/>
            <person name="Copeland A."/>
            <person name="Cheng J.F."/>
            <person name="Lucas S."/>
            <person name="Chen F."/>
            <person name="Nolan M."/>
            <person name="Bruce D."/>
            <person name="Goodwin L."/>
            <person name="Pitluck S."/>
            <person name="Ivanova N."/>
            <person name="Mavromatis K."/>
            <person name="Mikhailova N."/>
            <person name="Pati A."/>
            <person name="Chen A."/>
            <person name="Palaniappan K."/>
            <person name="Land M."/>
            <person name="Hauser L."/>
            <person name="Chang Y.J."/>
            <person name="Jeffries C.C."/>
            <person name="Saunders E."/>
            <person name="Chertkov O."/>
            <person name="Brettin T."/>
            <person name="Goker M."/>
            <person name="Rohde M."/>
            <person name="Bristow J."/>
            <person name="Eisen J.A."/>
            <person name="Markowitz V."/>
            <person name="Hugenholtz P."/>
            <person name="Kyrpides N.C."/>
            <person name="Klenk H.P."/>
            <person name="Detter J.C."/>
        </authorList>
    </citation>
    <scope>NUCLEOTIDE SEQUENCE [LARGE SCALE GENOMIC DNA]</scope>
    <source>
        <strain evidence="2">ATCC 13125 / DSM 2366 / CIP 104194 / JCM 7457 / NBRC 12017 / NCIMB 9290 / NRRL B-14731 / HIM 762-3</strain>
    </source>
</reference>
<evidence type="ECO:0008006" key="3">
    <source>
        <dbReference type="Google" id="ProtNLM"/>
    </source>
</evidence>
<proteinExistence type="predicted"/>
<protein>
    <recommendedName>
        <fullName evidence="3">Cyclic nucleotide-binding protein</fullName>
    </recommendedName>
</protein>
<dbReference type="KEGG" id="phe:Phep_1652"/>
<gene>
    <name evidence="1" type="ordered locus">Phep_1652</name>
</gene>
<dbReference type="Gene3D" id="2.60.120.10">
    <property type="entry name" value="Jelly Rolls"/>
    <property type="match status" value="1"/>
</dbReference>
<dbReference type="Proteomes" id="UP000000852">
    <property type="component" value="Chromosome"/>
</dbReference>
<evidence type="ECO:0000313" key="1">
    <source>
        <dbReference type="EMBL" id="ACU03864.1"/>
    </source>
</evidence>
<keyword evidence="2" id="KW-1185">Reference proteome</keyword>
<dbReference type="EMBL" id="CP001681">
    <property type="protein sequence ID" value="ACU03864.1"/>
    <property type="molecule type" value="Genomic_DNA"/>
</dbReference>
<dbReference type="OrthoDB" id="798621at2"/>
<dbReference type="RefSeq" id="WP_015807478.1">
    <property type="nucleotide sequence ID" value="NC_013061.1"/>
</dbReference>
<dbReference type="InterPro" id="IPR018490">
    <property type="entry name" value="cNMP-bd_dom_sf"/>
</dbReference>
<dbReference type="HOGENOM" id="CLU_1276624_0_0_10"/>